<feature type="region of interest" description="Disordered" evidence="1">
    <location>
        <begin position="92"/>
        <end position="114"/>
    </location>
</feature>
<evidence type="ECO:0000256" key="1">
    <source>
        <dbReference type="SAM" id="MobiDB-lite"/>
    </source>
</evidence>
<dbReference type="Proteomes" id="UP000176614">
    <property type="component" value="Unassembled WGS sequence"/>
</dbReference>
<reference evidence="2 3" key="1">
    <citation type="journal article" date="2016" name="Nat. Commun.">
        <title>Thousands of microbial genomes shed light on interconnected biogeochemical processes in an aquifer system.</title>
        <authorList>
            <person name="Anantharaman K."/>
            <person name="Brown C.T."/>
            <person name="Hug L.A."/>
            <person name="Sharon I."/>
            <person name="Castelle C.J."/>
            <person name="Probst A.J."/>
            <person name="Thomas B.C."/>
            <person name="Singh A."/>
            <person name="Wilkins M.J."/>
            <person name="Karaoz U."/>
            <person name="Brodie E.L."/>
            <person name="Williams K.H."/>
            <person name="Hubbard S.S."/>
            <person name="Banfield J.F."/>
        </authorList>
    </citation>
    <scope>NUCLEOTIDE SEQUENCE [LARGE SCALE GENOMIC DNA]</scope>
</reference>
<dbReference type="EMBL" id="MEVT01000018">
    <property type="protein sequence ID" value="OGC62410.1"/>
    <property type="molecule type" value="Genomic_DNA"/>
</dbReference>
<proteinExistence type="predicted"/>
<feature type="region of interest" description="Disordered" evidence="1">
    <location>
        <begin position="1"/>
        <end position="49"/>
    </location>
</feature>
<accession>A0A1F4VZ79</accession>
<feature type="compositionally biased region" description="Basic and acidic residues" evidence="1">
    <location>
        <begin position="92"/>
        <end position="107"/>
    </location>
</feature>
<gene>
    <name evidence="2" type="ORF">A2264_02545</name>
</gene>
<dbReference type="AlphaFoldDB" id="A0A1F4VZ79"/>
<sequence>MQRVGRRVQENRSGGELWSGQGSSLKDSRNSRTRRARLGKSPSGRQPDEAVRVVVPVAVDVQPTVVPAERDAVAVGRLLFAAEPLARKEALARRDEVGEHRGGREDDGGGFFSG</sequence>
<name>A0A1F4VZ79_UNCKA</name>
<comment type="caution">
    <text evidence="2">The sequence shown here is derived from an EMBL/GenBank/DDBJ whole genome shotgun (WGS) entry which is preliminary data.</text>
</comment>
<organism evidence="2 3">
    <name type="scientific">candidate division WWE3 bacterium RIFOXYA2_FULL_46_9</name>
    <dbReference type="NCBI Taxonomy" id="1802636"/>
    <lineage>
        <taxon>Bacteria</taxon>
        <taxon>Katanobacteria</taxon>
    </lineage>
</organism>
<evidence type="ECO:0000313" key="3">
    <source>
        <dbReference type="Proteomes" id="UP000176614"/>
    </source>
</evidence>
<evidence type="ECO:0000313" key="2">
    <source>
        <dbReference type="EMBL" id="OGC62410.1"/>
    </source>
</evidence>
<protein>
    <submittedName>
        <fullName evidence="2">Uncharacterized protein</fullName>
    </submittedName>
</protein>